<evidence type="ECO:0000313" key="2">
    <source>
        <dbReference type="Proteomes" id="UP000001095"/>
    </source>
</evidence>
<dbReference type="AlphaFoldDB" id="K8P8J4"/>
<dbReference type="PATRIC" id="fig|883079.3.peg.1795"/>
<gene>
    <name evidence="1" type="ORF">HMPREF9696_01771</name>
</gene>
<comment type="caution">
    <text evidence="1">The sequence shown here is derived from an EMBL/GenBank/DDBJ whole genome shotgun (WGS) entry which is preliminary data.</text>
</comment>
<evidence type="ECO:0000313" key="1">
    <source>
        <dbReference type="EMBL" id="EKS37821.1"/>
    </source>
</evidence>
<proteinExistence type="predicted"/>
<keyword evidence="2" id="KW-1185">Reference proteome</keyword>
<accession>K8P8J4</accession>
<sequence length="121" mass="13231">MSDIYSILQSNYVAVGSNVNYSKGPYVAVDAASYEGNWTGKYANNDQFSIQVSNVVGFRAKVRYQSGTTVKYQDVLIRDNSFRVGDSKFTLTKQGTAQIKTVMTNPATGAQSMETAYAKQG</sequence>
<name>K8P8J4_9BRAD</name>
<dbReference type="Proteomes" id="UP000001095">
    <property type="component" value="Unassembled WGS sequence"/>
</dbReference>
<dbReference type="EMBL" id="AGWY01000007">
    <property type="protein sequence ID" value="EKS37821.1"/>
    <property type="molecule type" value="Genomic_DNA"/>
</dbReference>
<reference evidence="1 2" key="1">
    <citation type="submission" date="2012-04" db="EMBL/GenBank/DDBJ databases">
        <title>The Genome Sequence of Afipia clevelandensis ATCC 49720.</title>
        <authorList>
            <consortium name="The Broad Institute Genome Sequencing Platform"/>
            <person name="Earl A."/>
            <person name="Ward D."/>
            <person name="Feldgarden M."/>
            <person name="Gevers D."/>
            <person name="Huys G."/>
            <person name="Walker B."/>
            <person name="Young S.K."/>
            <person name="Zeng Q."/>
            <person name="Gargeya S."/>
            <person name="Fitzgerald M."/>
            <person name="Haas B."/>
            <person name="Abouelleil A."/>
            <person name="Alvarado L."/>
            <person name="Arachchi H.M."/>
            <person name="Berlin A."/>
            <person name="Chapman S.B."/>
            <person name="Goldberg J."/>
            <person name="Griggs A."/>
            <person name="Gujja S."/>
            <person name="Hansen M."/>
            <person name="Howarth C."/>
            <person name="Imamovic A."/>
            <person name="Larimer J."/>
            <person name="McCowen C."/>
            <person name="Montmayeur A."/>
            <person name="Murphy C."/>
            <person name="Neiman D."/>
            <person name="Pearson M."/>
            <person name="Priest M."/>
            <person name="Roberts A."/>
            <person name="Saif S."/>
            <person name="Shea T."/>
            <person name="Sisk P."/>
            <person name="Sykes S."/>
            <person name="Wortman J."/>
            <person name="Nusbaum C."/>
            <person name="Birren B."/>
        </authorList>
    </citation>
    <scope>NUCLEOTIDE SEQUENCE [LARGE SCALE GENOMIC DNA]</scope>
    <source>
        <strain evidence="1 2">ATCC 49720</strain>
    </source>
</reference>
<organism evidence="1 2">
    <name type="scientific">Afipia clevelandensis ATCC 49720</name>
    <dbReference type="NCBI Taxonomy" id="883079"/>
    <lineage>
        <taxon>Bacteria</taxon>
        <taxon>Pseudomonadati</taxon>
        <taxon>Pseudomonadota</taxon>
        <taxon>Alphaproteobacteria</taxon>
        <taxon>Hyphomicrobiales</taxon>
        <taxon>Nitrobacteraceae</taxon>
        <taxon>Afipia</taxon>
    </lineage>
</organism>
<protein>
    <submittedName>
        <fullName evidence="1">Uncharacterized protein</fullName>
    </submittedName>
</protein>
<dbReference type="HOGENOM" id="CLU_2045194_0_0_5"/>
<dbReference type="RefSeq" id="WP_002712637.1">
    <property type="nucleotide sequence ID" value="NZ_KB375281.1"/>
</dbReference>
<dbReference type="OrthoDB" id="8235366at2"/>